<evidence type="ECO:0000313" key="2">
    <source>
        <dbReference type="EMBL" id="KAG6963188.1"/>
    </source>
</evidence>
<name>A0A8J5IRB2_9STRA</name>
<dbReference type="EMBL" id="JAENGY010000427">
    <property type="protein sequence ID" value="KAG6963188.1"/>
    <property type="molecule type" value="Genomic_DNA"/>
</dbReference>
<feature type="compositionally biased region" description="Basic and acidic residues" evidence="1">
    <location>
        <begin position="44"/>
        <end position="54"/>
    </location>
</feature>
<dbReference type="Proteomes" id="UP000709295">
    <property type="component" value="Unassembled WGS sequence"/>
</dbReference>
<dbReference type="AlphaFoldDB" id="A0A8J5IRB2"/>
<sequence length="148" mass="16416">MAEKAQREEEVRAAALEMGAGRADREEAAAAEAAHRVNIGHARTRSETTVDLKRTRASRAQASTETFGPHAMGPDDEGLDEEKGDSESAEDGNDGENEDEEKNEEENVAEERSNVASPRQGKQSAHLRTLMKMCWSPLRRFKRRRIPG</sequence>
<keyword evidence="3" id="KW-1185">Reference proteome</keyword>
<feature type="compositionally biased region" description="Basic and acidic residues" evidence="1">
    <location>
        <begin position="1"/>
        <end position="12"/>
    </location>
</feature>
<comment type="caution">
    <text evidence="2">The sequence shown here is derived from an EMBL/GenBank/DDBJ whole genome shotgun (WGS) entry which is preliminary data.</text>
</comment>
<evidence type="ECO:0000256" key="1">
    <source>
        <dbReference type="SAM" id="MobiDB-lite"/>
    </source>
</evidence>
<reference evidence="2" key="1">
    <citation type="submission" date="2021-01" db="EMBL/GenBank/DDBJ databases">
        <title>Phytophthora aleatoria, a newly-described species from Pinus radiata is distinct from Phytophthora cactorum isolates based on comparative genomics.</title>
        <authorList>
            <person name="Mcdougal R."/>
            <person name="Panda P."/>
            <person name="Williams N."/>
            <person name="Studholme D.J."/>
        </authorList>
    </citation>
    <scope>NUCLEOTIDE SEQUENCE</scope>
    <source>
        <strain evidence="2">NZFS 4037</strain>
    </source>
</reference>
<protein>
    <submittedName>
        <fullName evidence="2">Uncharacterized protein</fullName>
    </submittedName>
</protein>
<gene>
    <name evidence="2" type="ORF">JG688_00008264</name>
</gene>
<accession>A0A8J5IRB2</accession>
<feature type="region of interest" description="Disordered" evidence="1">
    <location>
        <begin position="1"/>
        <end position="130"/>
    </location>
</feature>
<evidence type="ECO:0000313" key="3">
    <source>
        <dbReference type="Proteomes" id="UP000709295"/>
    </source>
</evidence>
<proteinExistence type="predicted"/>
<feature type="compositionally biased region" description="Acidic residues" evidence="1">
    <location>
        <begin position="74"/>
        <end position="108"/>
    </location>
</feature>
<organism evidence="2 3">
    <name type="scientific">Phytophthora aleatoria</name>
    <dbReference type="NCBI Taxonomy" id="2496075"/>
    <lineage>
        <taxon>Eukaryota</taxon>
        <taxon>Sar</taxon>
        <taxon>Stramenopiles</taxon>
        <taxon>Oomycota</taxon>
        <taxon>Peronosporomycetes</taxon>
        <taxon>Peronosporales</taxon>
        <taxon>Peronosporaceae</taxon>
        <taxon>Phytophthora</taxon>
    </lineage>
</organism>